<evidence type="ECO:0000259" key="10">
    <source>
        <dbReference type="PROSITE" id="PS50011"/>
    </source>
</evidence>
<dbReference type="HOGENOM" id="CLU_090054_0_0_1"/>
<dbReference type="InterPro" id="IPR008266">
    <property type="entry name" value="Tyr_kinase_AS"/>
</dbReference>
<accession>X0KKF3</accession>
<evidence type="ECO:0000313" key="11">
    <source>
        <dbReference type="EMBL" id="EXM14013.1"/>
    </source>
</evidence>
<dbReference type="PROSITE" id="PS50011">
    <property type="entry name" value="PROTEIN_KINASE_DOM"/>
    <property type="match status" value="1"/>
</dbReference>
<dbReference type="EC" id="2.7.11.1" evidence="3"/>
<dbReference type="PROSITE" id="PS00109">
    <property type="entry name" value="PROTEIN_KINASE_TYR"/>
    <property type="match status" value="1"/>
</dbReference>
<evidence type="ECO:0000256" key="7">
    <source>
        <dbReference type="ARBA" id="ARBA00033194"/>
    </source>
</evidence>
<dbReference type="InterPro" id="IPR002575">
    <property type="entry name" value="Aminoglycoside_PTrfase"/>
</dbReference>
<name>X0KKF3_FUSOX</name>
<reference evidence="11" key="2">
    <citation type="submission" date="2012-05" db="EMBL/GenBank/DDBJ databases">
        <title>The Genome Annotation of Fusarium oxysporum Cotton.</title>
        <authorList>
            <consortium name="The Broad Institute Genomics Platform"/>
            <person name="Ma L.-J."/>
            <person name="Corby-Kistler H."/>
            <person name="Broz K."/>
            <person name="Gale L.R."/>
            <person name="Jonkers W."/>
            <person name="O'Donnell K."/>
            <person name="Ploetz R."/>
            <person name="Steinberg C."/>
            <person name="Schwartz D.C."/>
            <person name="VanEtten H."/>
            <person name="Zhou S."/>
            <person name="Young S.K."/>
            <person name="Zeng Q."/>
            <person name="Gargeya S."/>
            <person name="Fitzgerald M."/>
            <person name="Abouelleil A."/>
            <person name="Alvarado L."/>
            <person name="Chapman S.B."/>
            <person name="Gainer-Dewar J."/>
            <person name="Goldberg J."/>
            <person name="Griggs A."/>
            <person name="Gujja S."/>
            <person name="Hansen M."/>
            <person name="Howarth C."/>
            <person name="Imamovic A."/>
            <person name="Ireland A."/>
            <person name="Larimer J."/>
            <person name="McCowan C."/>
            <person name="Murphy C."/>
            <person name="Pearson M."/>
            <person name="Poon T.W."/>
            <person name="Priest M."/>
            <person name="Roberts A."/>
            <person name="Saif S."/>
            <person name="Shea T."/>
            <person name="Sykes S."/>
            <person name="Wortman J."/>
            <person name="Nusbaum C."/>
            <person name="Birren B."/>
        </authorList>
    </citation>
    <scope>NUCLEOTIDE SEQUENCE</scope>
    <source>
        <strain evidence="11">25433</strain>
    </source>
</reference>
<proteinExistence type="predicted"/>
<dbReference type="GO" id="GO:0005524">
    <property type="term" value="F:ATP binding"/>
    <property type="evidence" value="ECO:0007669"/>
    <property type="project" value="InterPro"/>
</dbReference>
<dbReference type="Pfam" id="PF01636">
    <property type="entry name" value="APH"/>
    <property type="match status" value="1"/>
</dbReference>
<evidence type="ECO:0000256" key="4">
    <source>
        <dbReference type="ARBA" id="ARBA00013948"/>
    </source>
</evidence>
<feature type="domain" description="Protein kinase" evidence="10">
    <location>
        <begin position="1"/>
        <end position="142"/>
    </location>
</feature>
<dbReference type="Proteomes" id="UP000030701">
    <property type="component" value="Unassembled WGS sequence"/>
</dbReference>
<comment type="function">
    <text evidence="1">Component of the EKC/KEOPS complex that is required for the formation of a threonylcarbamoyl group on adenosine at position 37 (t(6)A37) in tRNAs that read codons beginning with adenine. The complex is probably involved in the transfer of the threonylcarbamoyl moiety of threonylcarbamoyl-AMP (TC-AMP) to the N6 group of A37. BUD32 has ATPase activity in the context of the EKC/KEOPS complex and likely plays a supporting role to the catalytic subunit KAE1. The EKC/KEOPS complex also promotes both telomere uncapping and telomere elongation. The complex is required for efficient recruitment of transcriptional coactivators.</text>
</comment>
<gene>
    <name evidence="11" type="ORF">FOTG_17564</name>
</gene>
<organism evidence="11">
    <name type="scientific">Fusarium oxysporum f. sp. vasinfectum 25433</name>
    <dbReference type="NCBI Taxonomy" id="1089449"/>
    <lineage>
        <taxon>Eukaryota</taxon>
        <taxon>Fungi</taxon>
        <taxon>Dikarya</taxon>
        <taxon>Ascomycota</taxon>
        <taxon>Pezizomycotina</taxon>
        <taxon>Sordariomycetes</taxon>
        <taxon>Hypocreomycetidae</taxon>
        <taxon>Hypocreales</taxon>
        <taxon>Nectriaceae</taxon>
        <taxon>Fusarium</taxon>
        <taxon>Fusarium oxysporum species complex</taxon>
    </lineage>
</organism>
<dbReference type="AlphaFoldDB" id="X0KKF3"/>
<evidence type="ECO:0000256" key="9">
    <source>
        <dbReference type="ARBA" id="ARBA00048679"/>
    </source>
</evidence>
<evidence type="ECO:0000256" key="8">
    <source>
        <dbReference type="ARBA" id="ARBA00047899"/>
    </source>
</evidence>
<evidence type="ECO:0000256" key="6">
    <source>
        <dbReference type="ARBA" id="ARBA00030980"/>
    </source>
</evidence>
<comment type="subunit">
    <text evidence="2">Component of the EKC/KEOPS complex composed of at least BUD32, CGI121, GON7, KAE1 and PCC1; the whole complex dimerizes.</text>
</comment>
<dbReference type="InterPro" id="IPR000719">
    <property type="entry name" value="Prot_kinase_dom"/>
</dbReference>
<sequence>MKKTYHYDHRVYVVHMTFLSWGGHSIDQAQKNGDTDRSLVDKAIRSLDAMHQRGVIHNDVRPANMLFNPETKGVMMIDFERALLVELPRRPLAQLAPNKRALELKSTNAKKGMCYSNKKRRLADRFSEDIELARGCFSHNAQ</sequence>
<reference evidence="11" key="1">
    <citation type="submission" date="2011-11" db="EMBL/GenBank/DDBJ databases">
        <title>The Genome Sequence of Fusarium oxysporum Cotton.</title>
        <authorList>
            <consortium name="The Broad Institute Genome Sequencing Platform"/>
            <person name="Ma L.-J."/>
            <person name="Gale L.R."/>
            <person name="Schwartz D.C."/>
            <person name="Zhou S."/>
            <person name="Corby-Kistler H."/>
            <person name="Young S.K."/>
            <person name="Zeng Q."/>
            <person name="Gargeya S."/>
            <person name="Fitzgerald M."/>
            <person name="Haas B."/>
            <person name="Abouelleil A."/>
            <person name="Alvarado L."/>
            <person name="Arachchi H.M."/>
            <person name="Berlin A."/>
            <person name="Brown A."/>
            <person name="Chapman S.B."/>
            <person name="Chen Z."/>
            <person name="Dunbar C."/>
            <person name="Freedman E."/>
            <person name="Gearin G."/>
            <person name="Goldberg J."/>
            <person name="Griggs A."/>
            <person name="Gujja S."/>
            <person name="Heiman D."/>
            <person name="Howarth C."/>
            <person name="Larson L."/>
            <person name="Lui A."/>
            <person name="MacDonald P.J.P."/>
            <person name="Montmayeur A."/>
            <person name="Murphy C."/>
            <person name="Neiman D."/>
            <person name="Pearson M."/>
            <person name="Priest M."/>
            <person name="Roberts A."/>
            <person name="Saif S."/>
            <person name="Shea T."/>
            <person name="Shenoy N."/>
            <person name="Sisk P."/>
            <person name="Stolte C."/>
            <person name="Sykes S."/>
            <person name="Wortman J."/>
            <person name="Nusbaum C."/>
            <person name="Birren B."/>
        </authorList>
    </citation>
    <scope>NUCLEOTIDE SEQUENCE [LARGE SCALE GENOMIC DNA]</scope>
    <source>
        <strain evidence="11">25433</strain>
    </source>
</reference>
<comment type="catalytic activity">
    <reaction evidence="9">
        <text>L-seryl-[protein] + ATP = O-phospho-L-seryl-[protein] + ADP + H(+)</text>
        <dbReference type="Rhea" id="RHEA:17989"/>
        <dbReference type="Rhea" id="RHEA-COMP:9863"/>
        <dbReference type="Rhea" id="RHEA-COMP:11604"/>
        <dbReference type="ChEBI" id="CHEBI:15378"/>
        <dbReference type="ChEBI" id="CHEBI:29999"/>
        <dbReference type="ChEBI" id="CHEBI:30616"/>
        <dbReference type="ChEBI" id="CHEBI:83421"/>
        <dbReference type="ChEBI" id="CHEBI:456216"/>
        <dbReference type="EC" id="2.7.11.1"/>
    </reaction>
</comment>
<evidence type="ECO:0000256" key="1">
    <source>
        <dbReference type="ARBA" id="ARBA00003747"/>
    </source>
</evidence>
<evidence type="ECO:0000256" key="3">
    <source>
        <dbReference type="ARBA" id="ARBA00012513"/>
    </source>
</evidence>
<evidence type="ECO:0000256" key="2">
    <source>
        <dbReference type="ARBA" id="ARBA00011534"/>
    </source>
</evidence>
<protein>
    <recommendedName>
        <fullName evidence="5">EKC/KEOPS complex subunit BUD32</fullName>
        <ecNumber evidence="3">2.7.11.1</ecNumber>
    </recommendedName>
    <alternativeName>
        <fullName evidence="6 7">Atypical Serine/threonine protein kinase BUD32</fullName>
    </alternativeName>
    <alternativeName>
        <fullName evidence="4">EKC/KEOPS complex subunit bud32</fullName>
    </alternativeName>
</protein>
<dbReference type="OrthoDB" id="8905873at2759"/>
<dbReference type="InterPro" id="IPR011009">
    <property type="entry name" value="Kinase-like_dom_sf"/>
</dbReference>
<dbReference type="GO" id="GO:0004674">
    <property type="term" value="F:protein serine/threonine kinase activity"/>
    <property type="evidence" value="ECO:0007669"/>
    <property type="project" value="UniProtKB-EC"/>
</dbReference>
<comment type="catalytic activity">
    <reaction evidence="8">
        <text>L-threonyl-[protein] + ATP = O-phospho-L-threonyl-[protein] + ADP + H(+)</text>
        <dbReference type="Rhea" id="RHEA:46608"/>
        <dbReference type="Rhea" id="RHEA-COMP:11060"/>
        <dbReference type="Rhea" id="RHEA-COMP:11605"/>
        <dbReference type="ChEBI" id="CHEBI:15378"/>
        <dbReference type="ChEBI" id="CHEBI:30013"/>
        <dbReference type="ChEBI" id="CHEBI:30616"/>
        <dbReference type="ChEBI" id="CHEBI:61977"/>
        <dbReference type="ChEBI" id="CHEBI:456216"/>
        <dbReference type="EC" id="2.7.11.1"/>
    </reaction>
</comment>
<dbReference type="EMBL" id="JH658094">
    <property type="protein sequence ID" value="EXM14013.1"/>
    <property type="molecule type" value="Genomic_DNA"/>
</dbReference>
<evidence type="ECO:0000256" key="5">
    <source>
        <dbReference type="ARBA" id="ARBA00019973"/>
    </source>
</evidence>
<dbReference type="SUPFAM" id="SSF56112">
    <property type="entry name" value="Protein kinase-like (PK-like)"/>
    <property type="match status" value="1"/>
</dbReference>
<dbReference type="Gene3D" id="1.10.510.10">
    <property type="entry name" value="Transferase(Phosphotransferase) domain 1"/>
    <property type="match status" value="1"/>
</dbReference>